<keyword evidence="2" id="KW-1133">Transmembrane helix</keyword>
<evidence type="ECO:0000256" key="1">
    <source>
        <dbReference type="SAM" id="MobiDB-lite"/>
    </source>
</evidence>
<feature type="region of interest" description="Disordered" evidence="1">
    <location>
        <begin position="1"/>
        <end position="47"/>
    </location>
</feature>
<sequence length="173" mass="20374">MTKGRATPKRRESERKKKNPVIPRDRKEAARKAREDLKQKRQLARQGYREGDERYLPLRDRGVQKKRVREYVDSNIFVSEFLMPVILLVLVLSLIPSIRLQIFLEYFLIILFAVLLTESTLLAFRIKRVLSREFSTFEKGVRLYAISRMVVIRPLRMPKTSVKLGLVFGKRKG</sequence>
<gene>
    <name evidence="3" type="ordered locus">TWT_240</name>
</gene>
<keyword evidence="4" id="KW-1185">Reference proteome</keyword>
<dbReference type="InterPro" id="IPR021403">
    <property type="entry name" value="DUF3043"/>
</dbReference>
<dbReference type="OrthoDB" id="5194448at2"/>
<feature type="transmembrane region" description="Helical" evidence="2">
    <location>
        <begin position="76"/>
        <end position="96"/>
    </location>
</feature>
<dbReference type="STRING" id="203267.TWT_240"/>
<reference evidence="3 4" key="1">
    <citation type="journal article" date="2003" name="Genome Res.">
        <title>Tropheryma whipplei twist: a human pathogenic Actinobacteria with a reduced genome.</title>
        <authorList>
            <person name="Raoult D."/>
            <person name="Ogata H."/>
            <person name="Audic S."/>
            <person name="Robert C."/>
            <person name="Suhre K."/>
            <person name="Drancourt M."/>
            <person name="Claverie J.-M."/>
        </authorList>
    </citation>
    <scope>NUCLEOTIDE SEQUENCE [LARGE SCALE GENOMIC DNA]</scope>
    <source>
        <strain evidence="3 4">Twist</strain>
    </source>
</reference>
<dbReference type="HOGENOM" id="CLU_091328_1_0_11"/>
<protein>
    <recommendedName>
        <fullName evidence="5">DUF3043 domain-containing protein</fullName>
    </recommendedName>
</protein>
<dbReference type="KEGG" id="twh:TWT_240"/>
<dbReference type="EMBL" id="AE014184">
    <property type="protein sequence ID" value="AAO44337.1"/>
    <property type="molecule type" value="Genomic_DNA"/>
</dbReference>
<accession>Q83GM2</accession>
<dbReference type="Pfam" id="PF11241">
    <property type="entry name" value="DUF3043"/>
    <property type="match status" value="1"/>
</dbReference>
<keyword evidence="2" id="KW-0472">Membrane</keyword>
<organism evidence="3 4">
    <name type="scientific">Tropheryma whipplei (strain Twist)</name>
    <name type="common">Whipple's bacillus</name>
    <dbReference type="NCBI Taxonomy" id="203267"/>
    <lineage>
        <taxon>Bacteria</taxon>
        <taxon>Bacillati</taxon>
        <taxon>Actinomycetota</taxon>
        <taxon>Actinomycetes</taxon>
        <taxon>Micrococcales</taxon>
        <taxon>Tropherymataceae</taxon>
        <taxon>Tropheryma</taxon>
    </lineage>
</organism>
<dbReference type="eggNOG" id="ENOG5031D67">
    <property type="taxonomic scope" value="Bacteria"/>
</dbReference>
<feature type="transmembrane region" description="Helical" evidence="2">
    <location>
        <begin position="102"/>
        <end position="124"/>
    </location>
</feature>
<evidence type="ECO:0000313" key="4">
    <source>
        <dbReference type="Proteomes" id="UP000002200"/>
    </source>
</evidence>
<keyword evidence="2" id="KW-0812">Transmembrane</keyword>
<proteinExistence type="predicted"/>
<dbReference type="GeneID" id="67388310"/>
<dbReference type="Proteomes" id="UP000002200">
    <property type="component" value="Chromosome"/>
</dbReference>
<feature type="compositionally biased region" description="Basic and acidic residues" evidence="1">
    <location>
        <begin position="23"/>
        <end position="39"/>
    </location>
</feature>
<dbReference type="AlphaFoldDB" id="Q83GM2"/>
<evidence type="ECO:0008006" key="5">
    <source>
        <dbReference type="Google" id="ProtNLM"/>
    </source>
</evidence>
<dbReference type="RefSeq" id="WP_011096477.1">
    <property type="nucleotide sequence ID" value="NC_004572.3"/>
</dbReference>
<name>Q83GM2_TROWT</name>
<evidence type="ECO:0000256" key="2">
    <source>
        <dbReference type="SAM" id="Phobius"/>
    </source>
</evidence>
<evidence type="ECO:0000313" key="3">
    <source>
        <dbReference type="EMBL" id="AAO44337.1"/>
    </source>
</evidence>